<protein>
    <submittedName>
        <fullName evidence="2">Thioredoxin</fullName>
    </submittedName>
</protein>
<dbReference type="Gene3D" id="3.40.30.10">
    <property type="entry name" value="Glutaredoxin"/>
    <property type="match status" value="1"/>
</dbReference>
<dbReference type="Proteomes" id="UP000282321">
    <property type="component" value="Unassembled WGS sequence"/>
</dbReference>
<dbReference type="InterPro" id="IPR013766">
    <property type="entry name" value="Thioredoxin_domain"/>
</dbReference>
<dbReference type="AlphaFoldDB" id="A0A660S5W5"/>
<evidence type="ECO:0000313" key="3">
    <source>
        <dbReference type="Proteomes" id="UP000282321"/>
    </source>
</evidence>
<reference evidence="2 3" key="1">
    <citation type="submission" date="2018-06" db="EMBL/GenBank/DDBJ databases">
        <title>Extensive metabolic versatility and redundancy in microbially diverse, dynamic hydrothermal sediments.</title>
        <authorList>
            <person name="Dombrowski N."/>
            <person name="Teske A."/>
            <person name="Baker B.J."/>
        </authorList>
    </citation>
    <scope>NUCLEOTIDE SEQUENCE [LARGE SCALE GENOMIC DNA]</scope>
    <source>
        <strain evidence="2">B35_G9</strain>
    </source>
</reference>
<gene>
    <name evidence="2" type="ORF">DRP44_07320</name>
</gene>
<proteinExistence type="predicted"/>
<evidence type="ECO:0000313" key="2">
    <source>
        <dbReference type="EMBL" id="RKX64975.1"/>
    </source>
</evidence>
<dbReference type="InterPro" id="IPR036249">
    <property type="entry name" value="Thioredoxin-like_sf"/>
</dbReference>
<dbReference type="SUPFAM" id="SSF52833">
    <property type="entry name" value="Thioredoxin-like"/>
    <property type="match status" value="1"/>
</dbReference>
<sequence length="88" mass="10278">MKIIYFKNDQCNVCKTVLEKAKILSNENEIELEIVDVTEHPEVAGQMLVFTVPTIILVHENNEIKRFARNFSIPEIEDTIERYKKLIS</sequence>
<feature type="domain" description="Thioredoxin" evidence="1">
    <location>
        <begin position="3"/>
        <end position="80"/>
    </location>
</feature>
<organism evidence="2 3">
    <name type="scientific">candidate division TA06 bacterium</name>
    <dbReference type="NCBI Taxonomy" id="2250710"/>
    <lineage>
        <taxon>Bacteria</taxon>
        <taxon>Bacteria division TA06</taxon>
    </lineage>
</organism>
<comment type="caution">
    <text evidence="2">The sequence shown here is derived from an EMBL/GenBank/DDBJ whole genome shotgun (WGS) entry which is preliminary data.</text>
</comment>
<accession>A0A660S5W5</accession>
<name>A0A660S5W5_UNCT6</name>
<dbReference type="CDD" id="cd02947">
    <property type="entry name" value="TRX_family"/>
    <property type="match status" value="1"/>
</dbReference>
<dbReference type="Pfam" id="PF00085">
    <property type="entry name" value="Thioredoxin"/>
    <property type="match status" value="1"/>
</dbReference>
<dbReference type="EMBL" id="QNBC01000119">
    <property type="protein sequence ID" value="RKX64975.1"/>
    <property type="molecule type" value="Genomic_DNA"/>
</dbReference>
<evidence type="ECO:0000259" key="1">
    <source>
        <dbReference type="Pfam" id="PF00085"/>
    </source>
</evidence>